<protein>
    <submittedName>
        <fullName evidence="1">Uncharacterized protein</fullName>
    </submittedName>
</protein>
<dbReference type="EMBL" id="JAJEQE010000022">
    <property type="protein sequence ID" value="MCC2149155.1"/>
    <property type="molecule type" value="Genomic_DNA"/>
</dbReference>
<gene>
    <name evidence="1" type="ORF">LKD42_07785</name>
</gene>
<evidence type="ECO:0000313" key="2">
    <source>
        <dbReference type="Proteomes" id="UP001299235"/>
    </source>
</evidence>
<proteinExistence type="predicted"/>
<sequence>MEDLLKALDEAVEKKYQRIKETGKIYSGIMEFYEQARWINPQIAEYAKKKMLHLAIYNGDLK</sequence>
<accession>A0ABS8EVE9</accession>
<dbReference type="RefSeq" id="WP_248835341.1">
    <property type="nucleotide sequence ID" value="NZ_JAJEQE010000022.1"/>
</dbReference>
<comment type="caution">
    <text evidence="1">The sequence shown here is derived from an EMBL/GenBank/DDBJ whole genome shotgun (WGS) entry which is preliminary data.</text>
</comment>
<reference evidence="1 2" key="1">
    <citation type="submission" date="2021-10" db="EMBL/GenBank/DDBJ databases">
        <title>Anaerobic single-cell dispensing facilitates the cultivation of human gut bacteria.</title>
        <authorList>
            <person name="Afrizal A."/>
        </authorList>
    </citation>
    <scope>NUCLEOTIDE SEQUENCE [LARGE SCALE GENOMIC DNA]</scope>
    <source>
        <strain evidence="1 2">CLA-AA-H246</strain>
    </source>
</reference>
<evidence type="ECO:0000313" key="1">
    <source>
        <dbReference type="EMBL" id="MCC2149155.1"/>
    </source>
</evidence>
<name>A0ABS8EVE9_9FIRM</name>
<organism evidence="1 2">
    <name type="scientific">Hominisplanchenecus faecis</name>
    <dbReference type="NCBI Taxonomy" id="2885351"/>
    <lineage>
        <taxon>Bacteria</taxon>
        <taxon>Bacillati</taxon>
        <taxon>Bacillota</taxon>
        <taxon>Clostridia</taxon>
        <taxon>Lachnospirales</taxon>
        <taxon>Lachnospiraceae</taxon>
        <taxon>Hominisplanchenecus</taxon>
    </lineage>
</organism>
<dbReference type="Proteomes" id="UP001299235">
    <property type="component" value="Unassembled WGS sequence"/>
</dbReference>
<keyword evidence="2" id="KW-1185">Reference proteome</keyword>